<evidence type="ECO:0000256" key="3">
    <source>
        <dbReference type="ARBA" id="ARBA00022801"/>
    </source>
</evidence>
<dbReference type="InterPro" id="IPR018044">
    <property type="entry name" value="Peptidase_S11"/>
</dbReference>
<dbReference type="PANTHER" id="PTHR21581:SF6">
    <property type="entry name" value="TRAFFICKING PROTEIN PARTICLE COMPLEX SUBUNIT 12"/>
    <property type="match status" value="1"/>
</dbReference>
<dbReference type="Gene3D" id="3.40.710.10">
    <property type="entry name" value="DD-peptidase/beta-lactamase superfamily"/>
    <property type="match status" value="1"/>
</dbReference>
<dbReference type="InterPro" id="IPR036680">
    <property type="entry name" value="SPOR-like_sf"/>
</dbReference>
<protein>
    <submittedName>
        <fullName evidence="10">Serine hydrolase</fullName>
    </submittedName>
</protein>
<dbReference type="PRINTS" id="PR00725">
    <property type="entry name" value="DADACBPTASE1"/>
</dbReference>
<evidence type="ECO:0000259" key="9">
    <source>
        <dbReference type="Pfam" id="PF05036"/>
    </source>
</evidence>
<keyword evidence="3 10" id="KW-0378">Hydrolase</keyword>
<dbReference type="InterPro" id="IPR001967">
    <property type="entry name" value="Peptidase_S11_N"/>
</dbReference>
<evidence type="ECO:0000313" key="10">
    <source>
        <dbReference type="EMBL" id="MFD2181178.1"/>
    </source>
</evidence>
<dbReference type="SUPFAM" id="SSF56601">
    <property type="entry name" value="beta-lactamase/transpeptidase-like"/>
    <property type="match status" value="1"/>
</dbReference>
<dbReference type="PANTHER" id="PTHR21581">
    <property type="entry name" value="D-ALANYL-D-ALANINE CARBOXYPEPTIDASE"/>
    <property type="match status" value="1"/>
</dbReference>
<keyword evidence="6" id="KW-0961">Cell wall biogenesis/degradation</keyword>
<sequence>MLLTFGTTRGYRTLAVGLLAGVAAFTLLVDSADARGRKRHVAKGGGYNPPYAAIVVDANSGQVLHAAEPDGIRHPASLTKIMTLYLLFERMEAGKIKPDTPLPVSAHAASQSPTKLGLKPGQTITADEAIRGLVTRSANDAAVVIAEAIAGDEEDFAKLMTRKARALGMTRTVYRNASGLPDGGQVTSARDQAILGRAIQERFPTQYRYFSISSFAFRGQTIRNHNRLLGSVQGVDGIKTGYVRASGFNLVSSMKRNNRHLVAVVLGGSSAGARDAKMRSLLEKYIDAASTKRTAPMIAEARDADTAVAAAAAPPPATPRVMLAAAGSVPATPPTAAAGATAMPGARFPVAAAKIERPAAGKPETGKAQASADPIKPIAVKTIKVKLGGVQTASLTPPLAHLPVVPAHDDRAVRNAATTRSLAAPAPTPAPARPAAAAAIAAAPAQPVHAAAAETAPVRSLPVQVAVATPSAAAQARPAQTPVQTPVQAAAAPPAAAPAAPQITAVTAVTPVAAPPAPVPQAPATLAAAPAPAPVAAPAAPVRPVAVAAADGESTFALASAASRPAADPARKPVVRSGWIIQIGAFGDEGEAKGRLSSAQAKAKSLLGHAEPFTEAVTRDNKTFYRARFAGFEKDAAEAACKYLKRNDFACLTIKN</sequence>
<reference evidence="11" key="1">
    <citation type="journal article" date="2019" name="Int. J. Syst. Evol. Microbiol.">
        <title>The Global Catalogue of Microorganisms (GCM) 10K type strain sequencing project: providing services to taxonomists for standard genome sequencing and annotation.</title>
        <authorList>
            <consortium name="The Broad Institute Genomics Platform"/>
            <consortium name="The Broad Institute Genome Sequencing Center for Infectious Disease"/>
            <person name="Wu L."/>
            <person name="Ma J."/>
        </authorList>
    </citation>
    <scope>NUCLEOTIDE SEQUENCE [LARGE SCALE GENOMIC DNA]</scope>
    <source>
        <strain evidence="11">CGMCC 1.6774</strain>
    </source>
</reference>
<comment type="similarity">
    <text evidence="1 7">Belongs to the peptidase S11 family.</text>
</comment>
<evidence type="ECO:0000313" key="11">
    <source>
        <dbReference type="Proteomes" id="UP001597314"/>
    </source>
</evidence>
<organism evidence="10 11">
    <name type="scientific">Rhodoplanes azumiensis</name>
    <dbReference type="NCBI Taxonomy" id="1897628"/>
    <lineage>
        <taxon>Bacteria</taxon>
        <taxon>Pseudomonadati</taxon>
        <taxon>Pseudomonadota</taxon>
        <taxon>Alphaproteobacteria</taxon>
        <taxon>Hyphomicrobiales</taxon>
        <taxon>Nitrobacteraceae</taxon>
        <taxon>Rhodoplanes</taxon>
    </lineage>
</organism>
<dbReference type="EMBL" id="JBHUIW010000002">
    <property type="protein sequence ID" value="MFD2181178.1"/>
    <property type="molecule type" value="Genomic_DNA"/>
</dbReference>
<feature type="domain" description="Peptidase S11 D-alanyl-D-alanine carboxypeptidase A N-terminal" evidence="8">
    <location>
        <begin position="52"/>
        <end position="269"/>
    </location>
</feature>
<dbReference type="Gene3D" id="3.30.70.1070">
    <property type="entry name" value="Sporulation related repeat"/>
    <property type="match status" value="1"/>
</dbReference>
<evidence type="ECO:0000256" key="1">
    <source>
        <dbReference type="ARBA" id="ARBA00007164"/>
    </source>
</evidence>
<proteinExistence type="inferred from homology"/>
<evidence type="ECO:0000259" key="8">
    <source>
        <dbReference type="Pfam" id="PF00768"/>
    </source>
</evidence>
<keyword evidence="5" id="KW-0573">Peptidoglycan synthesis</keyword>
<accession>A0ABW5AE65</accession>
<dbReference type="Proteomes" id="UP001597314">
    <property type="component" value="Unassembled WGS sequence"/>
</dbReference>
<evidence type="ECO:0000256" key="7">
    <source>
        <dbReference type="RuleBase" id="RU004016"/>
    </source>
</evidence>
<evidence type="ECO:0000256" key="5">
    <source>
        <dbReference type="ARBA" id="ARBA00022984"/>
    </source>
</evidence>
<dbReference type="InterPro" id="IPR012338">
    <property type="entry name" value="Beta-lactam/transpept-like"/>
</dbReference>
<dbReference type="InterPro" id="IPR007730">
    <property type="entry name" value="SPOR-like_dom"/>
</dbReference>
<dbReference type="GO" id="GO:0016787">
    <property type="term" value="F:hydrolase activity"/>
    <property type="evidence" value="ECO:0007669"/>
    <property type="project" value="UniProtKB-KW"/>
</dbReference>
<evidence type="ECO:0000256" key="6">
    <source>
        <dbReference type="ARBA" id="ARBA00023316"/>
    </source>
</evidence>
<keyword evidence="11" id="KW-1185">Reference proteome</keyword>
<dbReference type="Pfam" id="PF05036">
    <property type="entry name" value="SPOR"/>
    <property type="match status" value="1"/>
</dbReference>
<dbReference type="Pfam" id="PF00768">
    <property type="entry name" value="Peptidase_S11"/>
    <property type="match status" value="1"/>
</dbReference>
<dbReference type="RefSeq" id="WP_378476368.1">
    <property type="nucleotide sequence ID" value="NZ_JBHUIW010000002.1"/>
</dbReference>
<gene>
    <name evidence="10" type="ORF">ACFSOX_03355</name>
</gene>
<name>A0ABW5AE65_9BRAD</name>
<comment type="caution">
    <text evidence="10">The sequence shown here is derived from an EMBL/GenBank/DDBJ whole genome shotgun (WGS) entry which is preliminary data.</text>
</comment>
<feature type="domain" description="SPOR" evidence="9">
    <location>
        <begin position="577"/>
        <end position="652"/>
    </location>
</feature>
<keyword evidence="2" id="KW-0732">Signal</keyword>
<evidence type="ECO:0000256" key="2">
    <source>
        <dbReference type="ARBA" id="ARBA00022729"/>
    </source>
</evidence>
<evidence type="ECO:0000256" key="4">
    <source>
        <dbReference type="ARBA" id="ARBA00022960"/>
    </source>
</evidence>
<keyword evidence="4" id="KW-0133">Cell shape</keyword>